<feature type="transmembrane region" description="Helical" evidence="5">
    <location>
        <begin position="54"/>
        <end position="76"/>
    </location>
</feature>
<evidence type="ECO:0000256" key="4">
    <source>
        <dbReference type="ARBA" id="ARBA00023136"/>
    </source>
</evidence>
<feature type="transmembrane region" description="Helical" evidence="5">
    <location>
        <begin position="178"/>
        <end position="194"/>
    </location>
</feature>
<feature type="transmembrane region" description="Helical" evidence="5">
    <location>
        <begin position="223"/>
        <end position="241"/>
    </location>
</feature>
<comment type="subcellular location">
    <subcellularLocation>
        <location evidence="1">Membrane</location>
        <topology evidence="1">Multi-pass membrane protein</topology>
    </subcellularLocation>
</comment>
<evidence type="ECO:0000256" key="2">
    <source>
        <dbReference type="ARBA" id="ARBA00022692"/>
    </source>
</evidence>
<evidence type="ECO:0000256" key="3">
    <source>
        <dbReference type="ARBA" id="ARBA00022989"/>
    </source>
</evidence>
<evidence type="ECO:0000313" key="8">
    <source>
        <dbReference type="Proteomes" id="UP001589797"/>
    </source>
</evidence>
<organism evidence="7 8">
    <name type="scientific">Fontibacter flavus</name>
    <dbReference type="NCBI Taxonomy" id="654838"/>
    <lineage>
        <taxon>Bacteria</taxon>
        <taxon>Pseudomonadati</taxon>
        <taxon>Bacteroidota</taxon>
        <taxon>Cytophagia</taxon>
        <taxon>Cytophagales</taxon>
        <taxon>Cyclobacteriaceae</taxon>
        <taxon>Fontibacter</taxon>
    </lineage>
</organism>
<dbReference type="InterPro" id="IPR051533">
    <property type="entry name" value="WaaL-like"/>
</dbReference>
<keyword evidence="2 5" id="KW-0812">Transmembrane</keyword>
<name>A0ABV6FVZ4_9BACT</name>
<comment type="caution">
    <text evidence="7">The sequence shown here is derived from an EMBL/GenBank/DDBJ whole genome shotgun (WGS) entry which is preliminary data.</text>
</comment>
<keyword evidence="8" id="KW-1185">Reference proteome</keyword>
<dbReference type="RefSeq" id="WP_382388418.1">
    <property type="nucleotide sequence ID" value="NZ_JBHLWI010000040.1"/>
</dbReference>
<accession>A0ABV6FVZ4</accession>
<dbReference type="InterPro" id="IPR007016">
    <property type="entry name" value="O-antigen_ligase-rel_domated"/>
</dbReference>
<dbReference type="GO" id="GO:0016874">
    <property type="term" value="F:ligase activity"/>
    <property type="evidence" value="ECO:0007669"/>
    <property type="project" value="UniProtKB-KW"/>
</dbReference>
<keyword evidence="4 5" id="KW-0472">Membrane</keyword>
<dbReference type="EMBL" id="JBHLWI010000040">
    <property type="protein sequence ID" value="MFC0263911.1"/>
    <property type="molecule type" value="Genomic_DNA"/>
</dbReference>
<evidence type="ECO:0000259" key="6">
    <source>
        <dbReference type="Pfam" id="PF04932"/>
    </source>
</evidence>
<proteinExistence type="predicted"/>
<feature type="transmembrane region" description="Helical" evidence="5">
    <location>
        <begin position="364"/>
        <end position="383"/>
    </location>
</feature>
<feature type="transmembrane region" description="Helical" evidence="5">
    <location>
        <begin position="306"/>
        <end position="333"/>
    </location>
</feature>
<feature type="transmembrane region" description="Helical" evidence="5">
    <location>
        <begin position="143"/>
        <end position="166"/>
    </location>
</feature>
<feature type="transmembrane region" description="Helical" evidence="5">
    <location>
        <begin position="115"/>
        <end position="131"/>
    </location>
</feature>
<keyword evidence="3 5" id="KW-1133">Transmembrane helix</keyword>
<keyword evidence="7" id="KW-0436">Ligase</keyword>
<evidence type="ECO:0000256" key="1">
    <source>
        <dbReference type="ARBA" id="ARBA00004141"/>
    </source>
</evidence>
<feature type="transmembrane region" description="Helical" evidence="5">
    <location>
        <begin position="340"/>
        <end position="358"/>
    </location>
</feature>
<reference evidence="7 8" key="1">
    <citation type="submission" date="2024-09" db="EMBL/GenBank/DDBJ databases">
        <authorList>
            <person name="Sun Q."/>
            <person name="Mori K."/>
        </authorList>
    </citation>
    <scope>NUCLEOTIDE SEQUENCE [LARGE SCALE GENOMIC DNA]</scope>
    <source>
        <strain evidence="7 8">CCM 7650</strain>
    </source>
</reference>
<dbReference type="PANTHER" id="PTHR37422">
    <property type="entry name" value="TEICHURONIC ACID BIOSYNTHESIS PROTEIN TUAE"/>
    <property type="match status" value="1"/>
</dbReference>
<gene>
    <name evidence="7" type="ORF">ACFFIP_14555</name>
</gene>
<sequence>MITLSKYLSILTALITLNQAFILTPAIPQPIYYSIFAGFIVVFIFNVKGIKINPLMLLFLLIAGFSILANDIPGYIQAPFRLLSFILIVSLIGPFFQSPSLNFFKAKTFQISNQLLLLLGALTFFVYILPLEIPQGRGGFTGFMVHSMTLGPFLGVAIIFALNKLYDFHIFKFSKIKKHLLIVAIVLIFISLLLASSRSAILATLGGSSFFFFKYYQYRLGRLFLLYTLIPLGVIFSFPLWEGYTDGIQKKIEYSERNEDIYATRRSNWDMRLAEFQSSPIIGIGFANMTGHVNVETGTSEPGSSWFAVLAQTGVLGAGVVILLFLGNLWMLIRDKENRLMAATLGGLLVLFILHMMAEGYLLASGSYLFFYLWLLLGNIQLFKTYKNFRII</sequence>
<dbReference type="Proteomes" id="UP001589797">
    <property type="component" value="Unassembled WGS sequence"/>
</dbReference>
<dbReference type="PANTHER" id="PTHR37422:SF13">
    <property type="entry name" value="LIPOPOLYSACCHARIDE BIOSYNTHESIS PROTEIN PA4999-RELATED"/>
    <property type="match status" value="1"/>
</dbReference>
<evidence type="ECO:0000313" key="7">
    <source>
        <dbReference type="EMBL" id="MFC0263911.1"/>
    </source>
</evidence>
<feature type="transmembrane region" description="Helical" evidence="5">
    <location>
        <begin position="30"/>
        <end position="47"/>
    </location>
</feature>
<dbReference type="Pfam" id="PF04932">
    <property type="entry name" value="Wzy_C"/>
    <property type="match status" value="1"/>
</dbReference>
<feature type="transmembrane region" description="Helical" evidence="5">
    <location>
        <begin position="82"/>
        <end position="103"/>
    </location>
</feature>
<feature type="domain" description="O-antigen ligase-related" evidence="6">
    <location>
        <begin position="184"/>
        <end position="320"/>
    </location>
</feature>
<evidence type="ECO:0000256" key="5">
    <source>
        <dbReference type="SAM" id="Phobius"/>
    </source>
</evidence>
<protein>
    <submittedName>
        <fullName evidence="7">O-antigen ligase family protein</fullName>
    </submittedName>
</protein>